<evidence type="ECO:0000256" key="1">
    <source>
        <dbReference type="SAM" id="MobiDB-lite"/>
    </source>
</evidence>
<evidence type="ECO:0000313" key="2">
    <source>
        <dbReference type="EMBL" id="KAF2121903.1"/>
    </source>
</evidence>
<keyword evidence="3" id="KW-1185">Reference proteome</keyword>
<proteinExistence type="predicted"/>
<feature type="compositionally biased region" description="Polar residues" evidence="1">
    <location>
        <begin position="145"/>
        <end position="172"/>
    </location>
</feature>
<dbReference type="EMBL" id="ML977311">
    <property type="protein sequence ID" value="KAF2121903.1"/>
    <property type="molecule type" value="Genomic_DNA"/>
</dbReference>
<sequence>MTMATPRFACTAGFAHVTKSSDSYIFVAIDVNKDTLSTSISFLDAKHLTSYTVQDYIAQSILCMRNFSCDDSTKLRSGLPRLFRCLARDMPLSFQLSKLQRTSNICDSSPKPDVGSSSTIDRLTREKEPQGSSRAWTALFSTAPSQQPIPQVTNASPRTNTLSSPLTSQPASSIARGNVTPSPHKRVSPAPTRAFVRPHRPLFHHVRV</sequence>
<protein>
    <submittedName>
        <fullName evidence="2">Uncharacterized protein</fullName>
    </submittedName>
</protein>
<reference evidence="2" key="1">
    <citation type="journal article" date="2020" name="Stud. Mycol.">
        <title>101 Dothideomycetes genomes: a test case for predicting lifestyles and emergence of pathogens.</title>
        <authorList>
            <person name="Haridas S."/>
            <person name="Albert R."/>
            <person name="Binder M."/>
            <person name="Bloem J."/>
            <person name="Labutti K."/>
            <person name="Salamov A."/>
            <person name="Andreopoulos B."/>
            <person name="Baker S."/>
            <person name="Barry K."/>
            <person name="Bills G."/>
            <person name="Bluhm B."/>
            <person name="Cannon C."/>
            <person name="Castanera R."/>
            <person name="Culley D."/>
            <person name="Daum C."/>
            <person name="Ezra D."/>
            <person name="Gonzalez J."/>
            <person name="Henrissat B."/>
            <person name="Kuo A."/>
            <person name="Liang C."/>
            <person name="Lipzen A."/>
            <person name="Lutzoni F."/>
            <person name="Magnuson J."/>
            <person name="Mondo S."/>
            <person name="Nolan M."/>
            <person name="Ohm R."/>
            <person name="Pangilinan J."/>
            <person name="Park H.-J."/>
            <person name="Ramirez L."/>
            <person name="Alfaro M."/>
            <person name="Sun H."/>
            <person name="Tritt A."/>
            <person name="Yoshinaga Y."/>
            <person name="Zwiers L.-H."/>
            <person name="Turgeon B."/>
            <person name="Goodwin S."/>
            <person name="Spatafora J."/>
            <person name="Crous P."/>
            <person name="Grigoriev I."/>
        </authorList>
    </citation>
    <scope>NUCLEOTIDE SEQUENCE</scope>
    <source>
        <strain evidence="2">CBS 627.86</strain>
    </source>
</reference>
<accession>A0A6A5ZSP4</accession>
<dbReference type="Proteomes" id="UP000799770">
    <property type="component" value="Unassembled WGS sequence"/>
</dbReference>
<name>A0A6A5ZSP4_9PLEO</name>
<dbReference type="AlphaFoldDB" id="A0A6A5ZSP4"/>
<evidence type="ECO:0000313" key="3">
    <source>
        <dbReference type="Proteomes" id="UP000799770"/>
    </source>
</evidence>
<gene>
    <name evidence="2" type="ORF">BDV96DRAFT_562619</name>
</gene>
<organism evidence="2 3">
    <name type="scientific">Lophiotrema nucula</name>
    <dbReference type="NCBI Taxonomy" id="690887"/>
    <lineage>
        <taxon>Eukaryota</taxon>
        <taxon>Fungi</taxon>
        <taxon>Dikarya</taxon>
        <taxon>Ascomycota</taxon>
        <taxon>Pezizomycotina</taxon>
        <taxon>Dothideomycetes</taxon>
        <taxon>Pleosporomycetidae</taxon>
        <taxon>Pleosporales</taxon>
        <taxon>Lophiotremataceae</taxon>
        <taxon>Lophiotrema</taxon>
    </lineage>
</organism>
<feature type="region of interest" description="Disordered" evidence="1">
    <location>
        <begin position="145"/>
        <end position="190"/>
    </location>
</feature>
<feature type="region of interest" description="Disordered" evidence="1">
    <location>
        <begin position="105"/>
        <end position="133"/>
    </location>
</feature>